<evidence type="ECO:0000256" key="6">
    <source>
        <dbReference type="ARBA" id="ARBA00022824"/>
    </source>
</evidence>
<keyword evidence="7 11" id="KW-1133">Transmembrane helix</keyword>
<dbReference type="PROSITE" id="PS51257">
    <property type="entry name" value="PROKAR_LIPOPROTEIN"/>
    <property type="match status" value="1"/>
</dbReference>
<dbReference type="AlphaFoldDB" id="A0A7S0QFU5"/>
<comment type="similarity">
    <text evidence="2">Belongs to the SRP receptor beta subunit family.</text>
</comment>
<name>A0A7S0QFU5_9CRYP</name>
<protein>
    <recommendedName>
        <fullName evidence="3">Signal recognition particle receptor subunit beta</fullName>
    </recommendedName>
</protein>
<dbReference type="GO" id="GO:0005525">
    <property type="term" value="F:GTP binding"/>
    <property type="evidence" value="ECO:0007669"/>
    <property type="project" value="UniProtKB-KW"/>
</dbReference>
<evidence type="ECO:0000256" key="8">
    <source>
        <dbReference type="ARBA" id="ARBA00023134"/>
    </source>
</evidence>
<accession>A0A7S0QFU5</accession>
<keyword evidence="9 11" id="KW-0472">Membrane</keyword>
<sequence>MVLRVLIAALCLICQNWLVSCDPSNLTYIESAAPSIESSSDTSSFVQVILAIVVGFGGFVVFFCRGGKKKFKGDAVFLVGSCDGGKTSLFFRLRDGLKNGNLRGTHTSMITNEATFAVVDDQDSEQKPVRFIDFPGHRRLRPLLFANLEDCRAVIVVIDACTFSHQAREIAELILDLLTSTALMKHGQRMLVLCNKIDAMPDDLAGIEAKKMVRKRLESEVESLRVSRASGLGETDASAVRVELEIAGSNFRWSDSPLEVEFVDFSAKTGLGMDAVRTWIGQLD</sequence>
<dbReference type="Pfam" id="PF09439">
    <property type="entry name" value="SRPRB"/>
    <property type="match status" value="1"/>
</dbReference>
<dbReference type="SUPFAM" id="SSF52540">
    <property type="entry name" value="P-loop containing nucleoside triphosphate hydrolases"/>
    <property type="match status" value="1"/>
</dbReference>
<evidence type="ECO:0000256" key="10">
    <source>
        <dbReference type="ARBA" id="ARBA00023170"/>
    </source>
</evidence>
<keyword evidence="10" id="KW-0675">Receptor</keyword>
<evidence type="ECO:0000256" key="5">
    <source>
        <dbReference type="ARBA" id="ARBA00022741"/>
    </source>
</evidence>
<keyword evidence="8" id="KW-0342">GTP-binding</keyword>
<evidence type="ECO:0000256" key="9">
    <source>
        <dbReference type="ARBA" id="ARBA00023136"/>
    </source>
</evidence>
<keyword evidence="5" id="KW-0547">Nucleotide-binding</keyword>
<gene>
    <name evidence="13" type="ORF">CCUR1050_LOCUS5928</name>
</gene>
<feature type="signal peptide" evidence="12">
    <location>
        <begin position="1"/>
        <end position="21"/>
    </location>
</feature>
<evidence type="ECO:0000256" key="1">
    <source>
        <dbReference type="ARBA" id="ARBA00004389"/>
    </source>
</evidence>
<reference evidence="13" key="1">
    <citation type="submission" date="2021-01" db="EMBL/GenBank/DDBJ databases">
        <authorList>
            <person name="Corre E."/>
            <person name="Pelletier E."/>
            <person name="Niang G."/>
            <person name="Scheremetjew M."/>
            <person name="Finn R."/>
            <person name="Kale V."/>
            <person name="Holt S."/>
            <person name="Cochrane G."/>
            <person name="Meng A."/>
            <person name="Brown T."/>
            <person name="Cohen L."/>
        </authorList>
    </citation>
    <scope>NUCLEOTIDE SEQUENCE</scope>
    <source>
        <strain evidence="13">CCAP979/52</strain>
    </source>
</reference>
<dbReference type="InterPro" id="IPR027417">
    <property type="entry name" value="P-loop_NTPase"/>
</dbReference>
<evidence type="ECO:0000256" key="11">
    <source>
        <dbReference type="SAM" id="Phobius"/>
    </source>
</evidence>
<evidence type="ECO:0000256" key="12">
    <source>
        <dbReference type="SAM" id="SignalP"/>
    </source>
</evidence>
<comment type="subcellular location">
    <subcellularLocation>
        <location evidence="1">Endoplasmic reticulum membrane</location>
        <topology evidence="1">Single-pass membrane protein</topology>
    </subcellularLocation>
</comment>
<dbReference type="EMBL" id="HBEZ01010787">
    <property type="protein sequence ID" value="CAD8628249.1"/>
    <property type="molecule type" value="Transcribed_RNA"/>
</dbReference>
<dbReference type="Gene3D" id="3.40.50.300">
    <property type="entry name" value="P-loop containing nucleotide triphosphate hydrolases"/>
    <property type="match status" value="1"/>
</dbReference>
<proteinExistence type="inferred from homology"/>
<evidence type="ECO:0000256" key="3">
    <source>
        <dbReference type="ARBA" id="ARBA00020256"/>
    </source>
</evidence>
<evidence type="ECO:0000313" key="13">
    <source>
        <dbReference type="EMBL" id="CAD8628249.1"/>
    </source>
</evidence>
<dbReference type="InterPro" id="IPR019009">
    <property type="entry name" value="SRP_receptor_beta_su"/>
</dbReference>
<organism evidence="13">
    <name type="scientific">Cryptomonas curvata</name>
    <dbReference type="NCBI Taxonomy" id="233186"/>
    <lineage>
        <taxon>Eukaryota</taxon>
        <taxon>Cryptophyceae</taxon>
        <taxon>Cryptomonadales</taxon>
        <taxon>Cryptomonadaceae</taxon>
        <taxon>Cryptomonas</taxon>
    </lineage>
</organism>
<dbReference type="GO" id="GO:0005789">
    <property type="term" value="C:endoplasmic reticulum membrane"/>
    <property type="evidence" value="ECO:0007669"/>
    <property type="project" value="UniProtKB-SubCell"/>
</dbReference>
<evidence type="ECO:0000256" key="7">
    <source>
        <dbReference type="ARBA" id="ARBA00022989"/>
    </source>
</evidence>
<feature type="transmembrane region" description="Helical" evidence="11">
    <location>
        <begin position="45"/>
        <end position="64"/>
    </location>
</feature>
<feature type="chain" id="PRO_5030950831" description="Signal recognition particle receptor subunit beta" evidence="12">
    <location>
        <begin position="22"/>
        <end position="284"/>
    </location>
</feature>
<keyword evidence="6" id="KW-0256">Endoplasmic reticulum</keyword>
<keyword evidence="12" id="KW-0732">Signal</keyword>
<evidence type="ECO:0000256" key="4">
    <source>
        <dbReference type="ARBA" id="ARBA00022692"/>
    </source>
</evidence>
<evidence type="ECO:0000256" key="2">
    <source>
        <dbReference type="ARBA" id="ARBA00005619"/>
    </source>
</evidence>
<keyword evidence="4 11" id="KW-0812">Transmembrane</keyword>